<feature type="compositionally biased region" description="Basic and acidic residues" evidence="1">
    <location>
        <begin position="129"/>
        <end position="140"/>
    </location>
</feature>
<evidence type="ECO:0000256" key="1">
    <source>
        <dbReference type="SAM" id="MobiDB-lite"/>
    </source>
</evidence>
<feature type="compositionally biased region" description="Basic and acidic residues" evidence="1">
    <location>
        <begin position="46"/>
        <end position="57"/>
    </location>
</feature>
<protein>
    <submittedName>
        <fullName evidence="2">Uncharacterized protein</fullName>
    </submittedName>
</protein>
<proteinExistence type="predicted"/>
<comment type="caution">
    <text evidence="2">The sequence shown here is derived from an EMBL/GenBank/DDBJ whole genome shotgun (WGS) entry which is preliminary data.</text>
</comment>
<accession>A0A9N7VBY7</accession>
<feature type="compositionally biased region" description="Low complexity" evidence="1">
    <location>
        <begin position="68"/>
        <end position="79"/>
    </location>
</feature>
<reference evidence="2" key="1">
    <citation type="submission" date="2020-03" db="EMBL/GenBank/DDBJ databases">
        <authorList>
            <person name="Weist P."/>
        </authorList>
    </citation>
    <scope>NUCLEOTIDE SEQUENCE</scope>
</reference>
<feature type="compositionally biased region" description="Polar residues" evidence="1">
    <location>
        <begin position="91"/>
        <end position="106"/>
    </location>
</feature>
<dbReference type="EMBL" id="CADEAL010004020">
    <property type="protein sequence ID" value="CAB1449571.1"/>
    <property type="molecule type" value="Genomic_DNA"/>
</dbReference>
<dbReference type="Proteomes" id="UP001153269">
    <property type="component" value="Unassembled WGS sequence"/>
</dbReference>
<name>A0A9N7VBY7_PLEPL</name>
<sequence>MTEYFNRQPASDDSQPHPRCLCEEILGRSISGVMCLLDYSRDHTMERGEEAAERVADWEQSLSERWQSGSPGHRSGPGSNTSREPRYVRTIKTNQAPSATPSSQAPTVGCRPPPPPPLRDTNNYWCPGDVRETGSEKKKE</sequence>
<gene>
    <name evidence="2" type="ORF">PLEPLA_LOCUS37254</name>
</gene>
<dbReference type="AlphaFoldDB" id="A0A9N7VBY7"/>
<organism evidence="2 3">
    <name type="scientific">Pleuronectes platessa</name>
    <name type="common">European plaice</name>
    <dbReference type="NCBI Taxonomy" id="8262"/>
    <lineage>
        <taxon>Eukaryota</taxon>
        <taxon>Metazoa</taxon>
        <taxon>Chordata</taxon>
        <taxon>Craniata</taxon>
        <taxon>Vertebrata</taxon>
        <taxon>Euteleostomi</taxon>
        <taxon>Actinopterygii</taxon>
        <taxon>Neopterygii</taxon>
        <taxon>Teleostei</taxon>
        <taxon>Neoteleostei</taxon>
        <taxon>Acanthomorphata</taxon>
        <taxon>Carangaria</taxon>
        <taxon>Pleuronectiformes</taxon>
        <taxon>Pleuronectoidei</taxon>
        <taxon>Pleuronectidae</taxon>
        <taxon>Pleuronectes</taxon>
    </lineage>
</organism>
<evidence type="ECO:0000313" key="2">
    <source>
        <dbReference type="EMBL" id="CAB1449571.1"/>
    </source>
</evidence>
<keyword evidence="3" id="KW-1185">Reference proteome</keyword>
<evidence type="ECO:0000313" key="3">
    <source>
        <dbReference type="Proteomes" id="UP001153269"/>
    </source>
</evidence>
<feature type="region of interest" description="Disordered" evidence="1">
    <location>
        <begin position="46"/>
        <end position="140"/>
    </location>
</feature>